<keyword evidence="4" id="KW-1185">Reference proteome</keyword>
<evidence type="ECO:0000256" key="1">
    <source>
        <dbReference type="SAM" id="Phobius"/>
    </source>
</evidence>
<sequence length="183" mass="21264">MKKNCSNCQAENELNSKYCSICGFKLPITDSENLKPEVKDLEAIKPKRKFNIKTFIGFIIGFVIMFFVTQSLFKPSIDKQLVEFANEFNKTCPMNIDEYTTLKNIVALPNKTVQYNYVLVGITKAEVKMDTVKKYIFPGILQNVKTNPGMKFFRDNKVTLNYYYSDKNGEYVTEYIVKPEMYE</sequence>
<dbReference type="Proteomes" id="UP000471501">
    <property type="component" value="Unassembled WGS sequence"/>
</dbReference>
<dbReference type="InterPro" id="IPR026870">
    <property type="entry name" value="Zinc_ribbon_dom"/>
</dbReference>
<organism evidence="3 4">
    <name type="scientific">Flavobacterium hydrocarbonoxydans</name>
    <dbReference type="NCBI Taxonomy" id="2683249"/>
    <lineage>
        <taxon>Bacteria</taxon>
        <taxon>Pseudomonadati</taxon>
        <taxon>Bacteroidota</taxon>
        <taxon>Flavobacteriia</taxon>
        <taxon>Flavobacteriales</taxon>
        <taxon>Flavobacteriaceae</taxon>
        <taxon>Flavobacterium</taxon>
    </lineage>
</organism>
<comment type="caution">
    <text evidence="3">The sequence shown here is derived from an EMBL/GenBank/DDBJ whole genome shotgun (WGS) entry which is preliminary data.</text>
</comment>
<proteinExistence type="predicted"/>
<dbReference type="AlphaFoldDB" id="A0A6I4NSJ7"/>
<reference evidence="3 4" key="1">
    <citation type="submission" date="2019-12" db="EMBL/GenBank/DDBJ databases">
        <authorList>
            <person name="Kim Y.S."/>
        </authorList>
    </citation>
    <scope>NUCLEOTIDE SEQUENCE [LARGE SCALE GENOMIC DNA]</scope>
    <source>
        <strain evidence="3 4">GA093</strain>
    </source>
</reference>
<evidence type="ECO:0000313" key="3">
    <source>
        <dbReference type="EMBL" id="MWB95465.1"/>
    </source>
</evidence>
<feature type="transmembrane region" description="Helical" evidence="1">
    <location>
        <begin position="55"/>
        <end position="73"/>
    </location>
</feature>
<keyword evidence="1" id="KW-0472">Membrane</keyword>
<dbReference type="EMBL" id="WSTB01000007">
    <property type="protein sequence ID" value="MWB95465.1"/>
    <property type="molecule type" value="Genomic_DNA"/>
</dbReference>
<gene>
    <name evidence="3" type="ORF">GON26_13935</name>
</gene>
<evidence type="ECO:0000313" key="4">
    <source>
        <dbReference type="Proteomes" id="UP000471501"/>
    </source>
</evidence>
<evidence type="ECO:0000259" key="2">
    <source>
        <dbReference type="Pfam" id="PF13240"/>
    </source>
</evidence>
<name>A0A6I4NSJ7_9FLAO</name>
<dbReference type="Gene3D" id="3.30.300.250">
    <property type="match status" value="1"/>
</dbReference>
<accession>A0A6I4NSJ7</accession>
<feature type="domain" description="Zinc-ribbon" evidence="2">
    <location>
        <begin position="5"/>
        <end position="26"/>
    </location>
</feature>
<protein>
    <recommendedName>
        <fullName evidence="2">Zinc-ribbon domain-containing protein</fullName>
    </recommendedName>
</protein>
<dbReference type="RefSeq" id="WP_160375388.1">
    <property type="nucleotide sequence ID" value="NZ_WSTB01000007.1"/>
</dbReference>
<keyword evidence="1" id="KW-1133">Transmembrane helix</keyword>
<keyword evidence="1" id="KW-0812">Transmembrane</keyword>
<dbReference type="Pfam" id="PF13240">
    <property type="entry name" value="Zn_Ribbon_1"/>
    <property type="match status" value="1"/>
</dbReference>